<gene>
    <name evidence="1" type="ORF">LEP1GSC116_3749</name>
</gene>
<organism evidence="1 2">
    <name type="scientific">Leptospira interrogans serovar Icterohaemorrhagiae str. Verdun HP</name>
    <dbReference type="NCBI Taxonomy" id="1049910"/>
    <lineage>
        <taxon>Bacteria</taxon>
        <taxon>Pseudomonadati</taxon>
        <taxon>Spirochaetota</taxon>
        <taxon>Spirochaetia</taxon>
        <taxon>Leptospirales</taxon>
        <taxon>Leptospiraceae</taxon>
        <taxon>Leptospira</taxon>
    </lineage>
</organism>
<sequence length="47" mass="5493">MDPKISEIRKSYTLSSLEIEDAGSDPVLFFKNGLRKPFSRKCWKSMR</sequence>
<name>M6R3Q0_LEPIR</name>
<evidence type="ECO:0000313" key="1">
    <source>
        <dbReference type="EMBL" id="EMO02747.1"/>
    </source>
</evidence>
<dbReference type="Proteomes" id="UP000012092">
    <property type="component" value="Unassembled WGS sequence"/>
</dbReference>
<comment type="caution">
    <text evidence="1">The sequence shown here is derived from an EMBL/GenBank/DDBJ whole genome shotgun (WGS) entry which is preliminary data.</text>
</comment>
<dbReference type="AlphaFoldDB" id="M6R3Q0"/>
<dbReference type="EMBL" id="AHNZ02000983">
    <property type="protein sequence ID" value="EMO02747.1"/>
    <property type="molecule type" value="Genomic_DNA"/>
</dbReference>
<protein>
    <submittedName>
        <fullName evidence="1">Uncharacterized protein</fullName>
    </submittedName>
</protein>
<reference evidence="1 2" key="1">
    <citation type="submission" date="2013-01" db="EMBL/GenBank/DDBJ databases">
        <authorList>
            <person name="Harkins D.M."/>
            <person name="Durkin A.S."/>
            <person name="Brinkac L.M."/>
            <person name="Haft D.H."/>
            <person name="Selengut J.D."/>
            <person name="Sanka R."/>
            <person name="DePew J."/>
            <person name="Purushe J."/>
            <person name="Picardeau M."/>
            <person name="Werts C."/>
            <person name="Goarant C."/>
            <person name="Vinetz J.M."/>
            <person name="Sutton G.G."/>
            <person name="Nierman W.C."/>
            <person name="Fouts D.E."/>
        </authorList>
    </citation>
    <scope>NUCLEOTIDE SEQUENCE [LARGE SCALE GENOMIC DNA]</scope>
    <source>
        <strain evidence="1 2">Verdun HP</strain>
    </source>
</reference>
<proteinExistence type="predicted"/>
<evidence type="ECO:0000313" key="2">
    <source>
        <dbReference type="Proteomes" id="UP000012092"/>
    </source>
</evidence>
<accession>M6R3Q0</accession>